<feature type="region of interest" description="Disordered" evidence="1">
    <location>
        <begin position="130"/>
        <end position="163"/>
    </location>
</feature>
<protein>
    <submittedName>
        <fullName evidence="2">Uncharacterized protein</fullName>
    </submittedName>
</protein>
<accession>A0A6N6N392</accession>
<evidence type="ECO:0000256" key="1">
    <source>
        <dbReference type="SAM" id="MobiDB-lite"/>
    </source>
</evidence>
<gene>
    <name evidence="2" type="ORF">F8A88_09725</name>
</gene>
<dbReference type="EMBL" id="WAIE01000003">
    <property type="protein sequence ID" value="KAB1441855.1"/>
    <property type="molecule type" value="Genomic_DNA"/>
</dbReference>
<dbReference type="AlphaFoldDB" id="A0A6N6N392"/>
<dbReference type="OrthoDB" id="5460936at2"/>
<dbReference type="PROSITE" id="PS51257">
    <property type="entry name" value="PROKAR_LIPOPROTEIN"/>
    <property type="match status" value="1"/>
</dbReference>
<evidence type="ECO:0000313" key="2">
    <source>
        <dbReference type="EMBL" id="KAB1441855.1"/>
    </source>
</evidence>
<reference evidence="2 3" key="1">
    <citation type="journal article" date="2017" name="Int. J. Syst. Evol. Microbiol.">
        <title>Desulfovibrio senegalensis sp. nov., a mesophilic sulfate reducer isolated from marine sediment.</title>
        <authorList>
            <person name="Thioye A."/>
            <person name="Gam Z.B.A."/>
            <person name="Mbengue M."/>
            <person name="Cayol J.L."/>
            <person name="Joseph-Bartoli M."/>
            <person name="Toure-Kane C."/>
            <person name="Labat M."/>
        </authorList>
    </citation>
    <scope>NUCLEOTIDE SEQUENCE [LARGE SCALE GENOMIC DNA]</scope>
    <source>
        <strain evidence="2 3">DSM 101509</strain>
    </source>
</reference>
<evidence type="ECO:0000313" key="3">
    <source>
        <dbReference type="Proteomes" id="UP000438699"/>
    </source>
</evidence>
<dbReference type="RefSeq" id="WP_151150947.1">
    <property type="nucleotide sequence ID" value="NZ_WAIE01000003.1"/>
</dbReference>
<keyword evidence="3" id="KW-1185">Reference proteome</keyword>
<comment type="caution">
    <text evidence="2">The sequence shown here is derived from an EMBL/GenBank/DDBJ whole genome shotgun (WGS) entry which is preliminary data.</text>
</comment>
<proteinExistence type="predicted"/>
<sequence length="246" mass="26471">MKSRLIVNSILLAIAASLSGCLALSALFGAGSFLLNGPAQYIGTVYAVGEYTYEYAANGKSPVTVVAEKLDRLDNWLNPHDHAAEPRVMLARAHVHDTTTIPGSPQSAVLRPMAAVSPAPLRMNPARENRSLSEPLHTSLAANSPRPPHGMKKQTKPKAMPVTPPVAPTIFRSDTVDAPMTVLASASAPPRSLRHLQRMELAFAHADAAHYAERDPATLRISVSSDTRGISGSWRIRHRVSRPDLS</sequence>
<name>A0A6N6N392_9BACT</name>
<organism evidence="2 3">
    <name type="scientific">Pseudodesulfovibrio senegalensis</name>
    <dbReference type="NCBI Taxonomy" id="1721087"/>
    <lineage>
        <taxon>Bacteria</taxon>
        <taxon>Pseudomonadati</taxon>
        <taxon>Thermodesulfobacteriota</taxon>
        <taxon>Desulfovibrionia</taxon>
        <taxon>Desulfovibrionales</taxon>
        <taxon>Desulfovibrionaceae</taxon>
    </lineage>
</organism>
<dbReference type="Proteomes" id="UP000438699">
    <property type="component" value="Unassembled WGS sequence"/>
</dbReference>